<evidence type="ECO:0000313" key="3">
    <source>
        <dbReference type="EMBL" id="KAK9788277.1"/>
    </source>
</evidence>
<dbReference type="InterPro" id="IPR006671">
    <property type="entry name" value="Cyclin_N"/>
</dbReference>
<dbReference type="EMBL" id="JALJOQ010000231">
    <property type="protein sequence ID" value="KAK9788277.1"/>
    <property type="molecule type" value="Genomic_DNA"/>
</dbReference>
<comment type="caution">
    <text evidence="3">The sequence shown here is derived from an EMBL/GenBank/DDBJ whole genome shotgun (WGS) entry which is preliminary data.</text>
</comment>
<evidence type="ECO:0000256" key="1">
    <source>
        <dbReference type="SAM" id="MobiDB-lite"/>
    </source>
</evidence>
<dbReference type="InterPro" id="IPR043198">
    <property type="entry name" value="Cyclin/Ssn8"/>
</dbReference>
<feature type="region of interest" description="Disordered" evidence="1">
    <location>
        <begin position="283"/>
        <end position="320"/>
    </location>
</feature>
<dbReference type="GO" id="GO:0016538">
    <property type="term" value="F:cyclin-dependent protein serine/threonine kinase regulator activity"/>
    <property type="evidence" value="ECO:0007669"/>
    <property type="project" value="InterPro"/>
</dbReference>
<protein>
    <recommendedName>
        <fullName evidence="2">Cyclin N-terminal domain-containing protein</fullName>
    </recommendedName>
</protein>
<evidence type="ECO:0000259" key="2">
    <source>
        <dbReference type="Pfam" id="PF00134"/>
    </source>
</evidence>
<dbReference type="InterPro" id="IPR036915">
    <property type="entry name" value="Cyclin-like_sf"/>
</dbReference>
<evidence type="ECO:0000313" key="4">
    <source>
        <dbReference type="Proteomes" id="UP001465755"/>
    </source>
</evidence>
<gene>
    <name evidence="3" type="ORF">WJX73_001878</name>
</gene>
<accession>A0AAW1NNL4</accession>
<dbReference type="Gene3D" id="1.10.472.10">
    <property type="entry name" value="Cyclin-like"/>
    <property type="match status" value="2"/>
</dbReference>
<dbReference type="PANTHER" id="PTHR10026">
    <property type="entry name" value="CYCLIN"/>
    <property type="match status" value="1"/>
</dbReference>
<feature type="domain" description="Cyclin N-terminal" evidence="2">
    <location>
        <begin position="54"/>
        <end position="116"/>
    </location>
</feature>
<dbReference type="Pfam" id="PF00134">
    <property type="entry name" value="Cyclin_N"/>
    <property type="match status" value="1"/>
</dbReference>
<dbReference type="AlphaFoldDB" id="A0AAW1NNL4"/>
<sequence>MLPVSIFTSREAAFAQLQYDSHHRRSDRIPNFDRTEFEPSTSQRDGLTAAEQHHWTAQCVELIRTAGLALKKHQSCIAQAITFFHWFYLAHSMKTYDRLEVSTACLLLASKCHENEGTRNRLHGIASQMYHLRYKHSPKDLEAYEDRLFVSTFESHVVKKERMVLYATSFALSQELPYAFVPRLSHALAQDPPLAQAIEQTAWAYINDSLRTTVWLEYPVEHIACACTFMAAAITGLHMPTVHDRAWWADWSVPPDPGIIKVIAARVQGQAYDQELSLALGPSTRQAPDIKAPGAMPQQEAGGGLHASSEPAEAEMELDP</sequence>
<dbReference type="Proteomes" id="UP001465755">
    <property type="component" value="Unassembled WGS sequence"/>
</dbReference>
<name>A0AAW1NNL4_9CHLO</name>
<proteinExistence type="predicted"/>
<keyword evidence="4" id="KW-1185">Reference proteome</keyword>
<dbReference type="SUPFAM" id="SSF47954">
    <property type="entry name" value="Cyclin-like"/>
    <property type="match status" value="2"/>
</dbReference>
<dbReference type="GO" id="GO:0006357">
    <property type="term" value="P:regulation of transcription by RNA polymerase II"/>
    <property type="evidence" value="ECO:0007669"/>
    <property type="project" value="InterPro"/>
</dbReference>
<organism evidence="3 4">
    <name type="scientific">Symbiochloris irregularis</name>
    <dbReference type="NCBI Taxonomy" id="706552"/>
    <lineage>
        <taxon>Eukaryota</taxon>
        <taxon>Viridiplantae</taxon>
        <taxon>Chlorophyta</taxon>
        <taxon>core chlorophytes</taxon>
        <taxon>Trebouxiophyceae</taxon>
        <taxon>Trebouxiales</taxon>
        <taxon>Trebouxiaceae</taxon>
        <taxon>Symbiochloris</taxon>
    </lineage>
</organism>
<reference evidence="3 4" key="1">
    <citation type="journal article" date="2024" name="Nat. Commun.">
        <title>Phylogenomics reveals the evolutionary origins of lichenization in chlorophyte algae.</title>
        <authorList>
            <person name="Puginier C."/>
            <person name="Libourel C."/>
            <person name="Otte J."/>
            <person name="Skaloud P."/>
            <person name="Haon M."/>
            <person name="Grisel S."/>
            <person name="Petersen M."/>
            <person name="Berrin J.G."/>
            <person name="Delaux P.M."/>
            <person name="Dal Grande F."/>
            <person name="Keller J."/>
        </authorList>
    </citation>
    <scope>NUCLEOTIDE SEQUENCE [LARGE SCALE GENOMIC DNA]</scope>
    <source>
        <strain evidence="3 4">SAG 2036</strain>
    </source>
</reference>